<feature type="transmembrane region" description="Helical" evidence="1">
    <location>
        <begin position="158"/>
        <end position="182"/>
    </location>
</feature>
<dbReference type="Pfam" id="PF12679">
    <property type="entry name" value="ABC2_membrane_2"/>
    <property type="match status" value="1"/>
</dbReference>
<dbReference type="Proteomes" id="UP001524473">
    <property type="component" value="Unassembled WGS sequence"/>
</dbReference>
<keyword evidence="3" id="KW-1185">Reference proteome</keyword>
<feature type="transmembrane region" description="Helical" evidence="1">
    <location>
        <begin position="189"/>
        <end position="207"/>
    </location>
</feature>
<dbReference type="RefSeq" id="WP_256192470.1">
    <property type="nucleotide sequence ID" value="NZ_JANFZG010000084.1"/>
</dbReference>
<evidence type="ECO:0000313" key="2">
    <source>
        <dbReference type="EMBL" id="MCQ4841825.1"/>
    </source>
</evidence>
<feature type="transmembrane region" description="Helical" evidence="1">
    <location>
        <begin position="78"/>
        <end position="97"/>
    </location>
</feature>
<feature type="transmembrane region" description="Helical" evidence="1">
    <location>
        <begin position="237"/>
        <end position="258"/>
    </location>
</feature>
<evidence type="ECO:0000313" key="3">
    <source>
        <dbReference type="Proteomes" id="UP001524473"/>
    </source>
</evidence>
<sequence>MSILKRELRQGFKPFVLWASGFAFLVLGGMVKFSGMEAMEGAGMGQMLSQFPKPVLAMFGMAEARIETLGGFYAVLQFYAMILLACYAVHLGTASVLRESMDKTYEFLFTKPCGRMHILSMKLLGGLLFLGAMCLLNGLFSWIAPGLYGIRNTIQREILLFSAAVFWVGLLFFSMGAWISVVMKRGERAVQVAYGTVLLSYGLSVAFDMDERLECLRPVTLFRYFRAGELLEGHLHAGYLISLLLFSALFLALAYLGFRRKDLNAA</sequence>
<dbReference type="PANTHER" id="PTHR43471">
    <property type="entry name" value="ABC TRANSPORTER PERMEASE"/>
    <property type="match status" value="1"/>
</dbReference>
<accession>A0ABT1S4G8</accession>
<feature type="transmembrane region" description="Helical" evidence="1">
    <location>
        <begin position="12"/>
        <end position="31"/>
    </location>
</feature>
<feature type="transmembrane region" description="Helical" evidence="1">
    <location>
        <begin position="118"/>
        <end position="143"/>
    </location>
</feature>
<reference evidence="2 3" key="1">
    <citation type="submission" date="2022-06" db="EMBL/GenBank/DDBJ databases">
        <title>Isolation of gut microbiota from human fecal samples.</title>
        <authorList>
            <person name="Pamer E.G."/>
            <person name="Barat B."/>
            <person name="Waligurski E."/>
            <person name="Medina S."/>
            <person name="Paddock L."/>
            <person name="Mostad J."/>
        </authorList>
    </citation>
    <scope>NUCLEOTIDE SEQUENCE [LARGE SCALE GENOMIC DNA]</scope>
    <source>
        <strain evidence="2 3">DFI.9.73</strain>
    </source>
</reference>
<protein>
    <submittedName>
        <fullName evidence="2">ABC transporter permease</fullName>
    </submittedName>
</protein>
<gene>
    <name evidence="2" type="ORF">NE695_18155</name>
</gene>
<dbReference type="EMBL" id="JANFZH010000087">
    <property type="protein sequence ID" value="MCQ4841825.1"/>
    <property type="molecule type" value="Genomic_DNA"/>
</dbReference>
<name>A0ABT1S4G8_9FIRM</name>
<proteinExistence type="predicted"/>
<keyword evidence="1" id="KW-0812">Transmembrane</keyword>
<comment type="caution">
    <text evidence="2">The sequence shown here is derived from an EMBL/GenBank/DDBJ whole genome shotgun (WGS) entry which is preliminary data.</text>
</comment>
<keyword evidence="1" id="KW-1133">Transmembrane helix</keyword>
<organism evidence="2 3">
    <name type="scientific">Neglectibacter timonensis</name>
    <dbReference type="NCBI Taxonomy" id="1776382"/>
    <lineage>
        <taxon>Bacteria</taxon>
        <taxon>Bacillati</taxon>
        <taxon>Bacillota</taxon>
        <taxon>Clostridia</taxon>
        <taxon>Eubacteriales</taxon>
        <taxon>Oscillospiraceae</taxon>
        <taxon>Neglectibacter</taxon>
    </lineage>
</organism>
<evidence type="ECO:0000256" key="1">
    <source>
        <dbReference type="SAM" id="Phobius"/>
    </source>
</evidence>
<keyword evidence="1" id="KW-0472">Membrane</keyword>